<feature type="compositionally biased region" description="Low complexity" evidence="1">
    <location>
        <begin position="96"/>
        <end position="108"/>
    </location>
</feature>
<comment type="caution">
    <text evidence="2">The sequence shown here is derived from an EMBL/GenBank/DDBJ whole genome shotgun (WGS) entry which is preliminary data.</text>
</comment>
<gene>
    <name evidence="2" type="ORF">EV702DRAFT_1072369</name>
</gene>
<feature type="compositionally biased region" description="Pro residues" evidence="1">
    <location>
        <begin position="124"/>
        <end position="138"/>
    </location>
</feature>
<feature type="region of interest" description="Disordered" evidence="1">
    <location>
        <begin position="90"/>
        <end position="142"/>
    </location>
</feature>
<evidence type="ECO:0000313" key="2">
    <source>
        <dbReference type="EMBL" id="KAG1781645.1"/>
    </source>
</evidence>
<evidence type="ECO:0000256" key="1">
    <source>
        <dbReference type="SAM" id="MobiDB-lite"/>
    </source>
</evidence>
<sequence>MFEDDEDSLFGSPPPSPVRGRSPAFPAQAAQERGTGISQNVGTIALPGSHMSCSELPADLLALPFGGFSTREPLPSHALVQNTLQAHLTQSPGVASSVPFSISRPSSRAMGKRKSRKSQSATPRPAPPPIPFPGPDEPLPSNFLRNQEALLGIAGLVGNVKPTSLPQQTLRGSTPSNPIIIEEFDQTRLPHVDPSQLTSVNGEDAITSLIRQNKIYPVLSSIVKLLSNSPAASTQPLSTHDRASSRPCSEPATTAPPPLKRRKLTSVPAGAVEWDVPYPFPEGEGPESYHATWERERARHLITQLLESIKAASEPSPPDVDQVPLSSSSQSSMRASEPSRRTLSPSPVSPTTTNTFQHIIPGCTIDPALLAISVPPSVTYNAFPPVPALVHSPITSTDSSDGTLTPPAYNDQDSVAAAKMLLQFAAKPAVPPPAPSHIDILPAVLTPYPQTAPSRFSPSTHLQLVSPRISRAPSVQSTHKSTIVVPRRAGFKAVHKEDILQRARERRRQIVGEIERAKVELWETSIEGGMLGHLMKDPTLS</sequence>
<name>A0A9P7A381_9AGAM</name>
<feature type="region of interest" description="Disordered" evidence="1">
    <location>
        <begin position="230"/>
        <end position="266"/>
    </location>
</feature>
<feature type="region of interest" description="Disordered" evidence="1">
    <location>
        <begin position="1"/>
        <end position="36"/>
    </location>
</feature>
<accession>A0A9P7A381</accession>
<reference evidence="2" key="1">
    <citation type="journal article" date="2020" name="New Phytol.">
        <title>Comparative genomics reveals dynamic genome evolution in host specialist ectomycorrhizal fungi.</title>
        <authorList>
            <person name="Lofgren L.A."/>
            <person name="Nguyen N.H."/>
            <person name="Vilgalys R."/>
            <person name="Ruytinx J."/>
            <person name="Liao H.L."/>
            <person name="Branco S."/>
            <person name="Kuo A."/>
            <person name="LaButti K."/>
            <person name="Lipzen A."/>
            <person name="Andreopoulos W."/>
            <person name="Pangilinan J."/>
            <person name="Riley R."/>
            <person name="Hundley H."/>
            <person name="Na H."/>
            <person name="Barry K."/>
            <person name="Grigoriev I.V."/>
            <person name="Stajich J.E."/>
            <person name="Kennedy P.G."/>
        </authorList>
    </citation>
    <scope>NUCLEOTIDE SEQUENCE</scope>
    <source>
        <strain evidence="2">DOB743</strain>
    </source>
</reference>
<dbReference type="Proteomes" id="UP000714275">
    <property type="component" value="Unassembled WGS sequence"/>
</dbReference>
<proteinExistence type="predicted"/>
<keyword evidence="3" id="KW-1185">Reference proteome</keyword>
<dbReference type="EMBL" id="JABBWD010000005">
    <property type="protein sequence ID" value="KAG1781645.1"/>
    <property type="molecule type" value="Genomic_DNA"/>
</dbReference>
<protein>
    <submittedName>
        <fullName evidence="2">Uncharacterized protein</fullName>
    </submittedName>
</protein>
<dbReference type="AlphaFoldDB" id="A0A9P7A381"/>
<organism evidence="2 3">
    <name type="scientific">Suillus placidus</name>
    <dbReference type="NCBI Taxonomy" id="48579"/>
    <lineage>
        <taxon>Eukaryota</taxon>
        <taxon>Fungi</taxon>
        <taxon>Dikarya</taxon>
        <taxon>Basidiomycota</taxon>
        <taxon>Agaricomycotina</taxon>
        <taxon>Agaricomycetes</taxon>
        <taxon>Agaricomycetidae</taxon>
        <taxon>Boletales</taxon>
        <taxon>Suillineae</taxon>
        <taxon>Suillaceae</taxon>
        <taxon>Suillus</taxon>
    </lineage>
</organism>
<feature type="region of interest" description="Disordered" evidence="1">
    <location>
        <begin position="311"/>
        <end position="353"/>
    </location>
</feature>
<feature type="compositionally biased region" description="Low complexity" evidence="1">
    <location>
        <begin position="319"/>
        <end position="353"/>
    </location>
</feature>
<evidence type="ECO:0000313" key="3">
    <source>
        <dbReference type="Proteomes" id="UP000714275"/>
    </source>
</evidence>
<dbReference type="OrthoDB" id="3264780at2759"/>